<dbReference type="GO" id="GO:0019478">
    <property type="term" value="P:D-amino acid catabolic process"/>
    <property type="evidence" value="ECO:0007669"/>
    <property type="project" value="TreeGrafter"/>
</dbReference>
<evidence type="ECO:0000256" key="7">
    <source>
        <dbReference type="ARBA" id="ARBA00039751"/>
    </source>
</evidence>
<dbReference type="GO" id="GO:0003884">
    <property type="term" value="F:D-amino-acid oxidase activity"/>
    <property type="evidence" value="ECO:0007669"/>
    <property type="project" value="UniProtKB-EC"/>
</dbReference>
<comment type="caution">
    <text evidence="10">The sequence shown here is derived from an EMBL/GenBank/DDBJ whole genome shotgun (WGS) entry which is preliminary data.</text>
</comment>
<protein>
    <recommendedName>
        <fullName evidence="7">D-amino-acid oxidase</fullName>
        <ecNumber evidence="6">1.4.3.3</ecNumber>
    </recommendedName>
</protein>
<evidence type="ECO:0000256" key="8">
    <source>
        <dbReference type="ARBA" id="ARBA00049547"/>
    </source>
</evidence>
<gene>
    <name evidence="10" type="ORF">DJ019_00710</name>
</gene>
<keyword evidence="11" id="KW-1185">Reference proteome</keyword>
<dbReference type="OrthoDB" id="246701at2"/>
<evidence type="ECO:0000256" key="4">
    <source>
        <dbReference type="ARBA" id="ARBA00022827"/>
    </source>
</evidence>
<dbReference type="PANTHER" id="PTHR11530:SF11">
    <property type="entry name" value="D-ASPARTATE OXIDASE"/>
    <property type="match status" value="1"/>
</dbReference>
<evidence type="ECO:0000256" key="5">
    <source>
        <dbReference type="ARBA" id="ARBA00023002"/>
    </source>
</evidence>
<dbReference type="PROSITE" id="PS51318">
    <property type="entry name" value="TAT"/>
    <property type="match status" value="1"/>
</dbReference>
<dbReference type="EC" id="1.4.3.3" evidence="6"/>
<evidence type="ECO:0000259" key="9">
    <source>
        <dbReference type="Pfam" id="PF01266"/>
    </source>
</evidence>
<dbReference type="InterPro" id="IPR006311">
    <property type="entry name" value="TAT_signal"/>
</dbReference>
<dbReference type="AlphaFoldDB" id="A0A328BQ10"/>
<comment type="cofactor">
    <cofactor evidence="1">
        <name>FAD</name>
        <dbReference type="ChEBI" id="CHEBI:57692"/>
    </cofactor>
</comment>
<reference evidence="10 11" key="1">
    <citation type="submission" date="2018-05" db="EMBL/GenBank/DDBJ databases">
        <authorList>
            <person name="Lanie J.A."/>
            <person name="Ng W.-L."/>
            <person name="Kazmierczak K.M."/>
            <person name="Andrzejewski T.M."/>
            <person name="Davidsen T.M."/>
            <person name="Wayne K.J."/>
            <person name="Tettelin H."/>
            <person name="Glass J.I."/>
            <person name="Rusch D."/>
            <person name="Podicherti R."/>
            <person name="Tsui H.-C.T."/>
            <person name="Winkler M.E."/>
        </authorList>
    </citation>
    <scope>NUCLEOTIDE SEQUENCE [LARGE SCALE GENOMIC DNA]</scope>
    <source>
        <strain evidence="10 11">BUT-10</strain>
    </source>
</reference>
<dbReference type="Pfam" id="PF01266">
    <property type="entry name" value="DAO"/>
    <property type="match status" value="1"/>
</dbReference>
<comment type="catalytic activity">
    <reaction evidence="8">
        <text>a D-alpha-amino acid + O2 + H2O = a 2-oxocarboxylate + H2O2 + NH4(+)</text>
        <dbReference type="Rhea" id="RHEA:21816"/>
        <dbReference type="ChEBI" id="CHEBI:15377"/>
        <dbReference type="ChEBI" id="CHEBI:15379"/>
        <dbReference type="ChEBI" id="CHEBI:16240"/>
        <dbReference type="ChEBI" id="CHEBI:28938"/>
        <dbReference type="ChEBI" id="CHEBI:35179"/>
        <dbReference type="ChEBI" id="CHEBI:59871"/>
        <dbReference type="EC" id="1.4.3.3"/>
    </reaction>
    <physiologicalReaction direction="left-to-right" evidence="8">
        <dbReference type="Rhea" id="RHEA:21817"/>
    </physiologicalReaction>
</comment>
<feature type="domain" description="FAD dependent oxidoreductase" evidence="9">
    <location>
        <begin position="129"/>
        <end position="397"/>
    </location>
</feature>
<dbReference type="EMBL" id="QFYS01000001">
    <property type="protein sequence ID" value="RAK68581.1"/>
    <property type="molecule type" value="Genomic_DNA"/>
</dbReference>
<evidence type="ECO:0000256" key="2">
    <source>
        <dbReference type="ARBA" id="ARBA00006730"/>
    </source>
</evidence>
<dbReference type="PROSITE" id="PS00677">
    <property type="entry name" value="DAO"/>
    <property type="match status" value="1"/>
</dbReference>
<accession>A0A328BQ10</accession>
<evidence type="ECO:0000313" key="11">
    <source>
        <dbReference type="Proteomes" id="UP000249524"/>
    </source>
</evidence>
<keyword evidence="4" id="KW-0274">FAD</keyword>
<proteinExistence type="inferred from homology"/>
<name>A0A328BQ10_9CAUL</name>
<dbReference type="Gene3D" id="3.40.50.720">
    <property type="entry name" value="NAD(P)-binding Rossmann-like Domain"/>
    <property type="match status" value="3"/>
</dbReference>
<evidence type="ECO:0000256" key="6">
    <source>
        <dbReference type="ARBA" id="ARBA00039101"/>
    </source>
</evidence>
<dbReference type="InterPro" id="IPR006076">
    <property type="entry name" value="FAD-dep_OxRdtase"/>
</dbReference>
<dbReference type="GO" id="GO:0071949">
    <property type="term" value="F:FAD binding"/>
    <property type="evidence" value="ECO:0007669"/>
    <property type="project" value="InterPro"/>
</dbReference>
<dbReference type="SUPFAM" id="SSF51971">
    <property type="entry name" value="Nucleotide-binding domain"/>
    <property type="match status" value="1"/>
</dbReference>
<dbReference type="GO" id="GO:0005737">
    <property type="term" value="C:cytoplasm"/>
    <property type="evidence" value="ECO:0007669"/>
    <property type="project" value="TreeGrafter"/>
</dbReference>
<evidence type="ECO:0000313" key="10">
    <source>
        <dbReference type="EMBL" id="RAK68581.1"/>
    </source>
</evidence>
<comment type="similarity">
    <text evidence="2">Belongs to the DAMOX/DASOX family.</text>
</comment>
<dbReference type="InterPro" id="IPR023209">
    <property type="entry name" value="DAO"/>
</dbReference>
<evidence type="ECO:0000256" key="3">
    <source>
        <dbReference type="ARBA" id="ARBA00022630"/>
    </source>
</evidence>
<dbReference type="InterPro" id="IPR006181">
    <property type="entry name" value="D-amino_acid_oxidase_CS"/>
</dbReference>
<sequence>MAFFSGGPSEGVRVSRVRIVQPDRRSLLGGAAGLAGVGLLGGCATAGPARPPFRPAPQLAPIRADIRRLMGITVCLRPFRAAGPRMDAETVGDKLVVHNYGHGGSGWSLSWGSAVSVVRTALAGGAKEVAVLGAGALGMTAATVARRAGANVTIYAKERVLDSRSTRATGVWSPDSRIALSSAVDGEFPARWEEMARTSWRMHHQYLGLGDGPVEWTERYMLADSPSVAPHDPMGFAHYGRRLQDIWAPSEPLEPGQHPFPTRFARRQTLPMFNITAYGHLLTSEFLQAGGRIETMEFHHPSDLSRLKETVIINCTGYGARALWRDESVVPVRGQIAWLIPQPEVAYGLYYKGVGTISRRDGMVVQYSGADESYGYNDPNEAPDRGEAERAIATIAPLFAARG</sequence>
<dbReference type="Proteomes" id="UP000249524">
    <property type="component" value="Unassembled WGS sequence"/>
</dbReference>
<evidence type="ECO:0000256" key="1">
    <source>
        <dbReference type="ARBA" id="ARBA00001974"/>
    </source>
</evidence>
<organism evidence="10 11">
    <name type="scientific">Phenylobacterium kunshanense</name>
    <dbReference type="NCBI Taxonomy" id="1445034"/>
    <lineage>
        <taxon>Bacteria</taxon>
        <taxon>Pseudomonadati</taxon>
        <taxon>Pseudomonadota</taxon>
        <taxon>Alphaproteobacteria</taxon>
        <taxon>Caulobacterales</taxon>
        <taxon>Caulobacteraceae</taxon>
        <taxon>Phenylobacterium</taxon>
    </lineage>
</organism>
<keyword evidence="3" id="KW-0285">Flavoprotein</keyword>
<keyword evidence="5" id="KW-0560">Oxidoreductase</keyword>
<dbReference type="PANTHER" id="PTHR11530">
    <property type="entry name" value="D-AMINO ACID OXIDASE"/>
    <property type="match status" value="1"/>
</dbReference>